<dbReference type="GO" id="GO:0000156">
    <property type="term" value="F:phosphorelay response regulator activity"/>
    <property type="evidence" value="ECO:0007669"/>
    <property type="project" value="TreeGrafter"/>
</dbReference>
<evidence type="ECO:0000256" key="1">
    <source>
        <dbReference type="ARBA" id="ARBA00000085"/>
    </source>
</evidence>
<dbReference type="GO" id="GO:0030295">
    <property type="term" value="F:protein kinase activator activity"/>
    <property type="evidence" value="ECO:0007669"/>
    <property type="project" value="TreeGrafter"/>
</dbReference>
<name>A0A1M7YBT1_9BACT</name>
<keyword evidence="10" id="KW-0812">Transmembrane</keyword>
<dbReference type="InterPro" id="IPR003660">
    <property type="entry name" value="HAMP_dom"/>
</dbReference>
<proteinExistence type="predicted"/>
<dbReference type="Pfam" id="PF12729">
    <property type="entry name" value="4HB_MCP_1"/>
    <property type="match status" value="1"/>
</dbReference>
<evidence type="ECO:0000313" key="13">
    <source>
        <dbReference type="EMBL" id="SHO49978.1"/>
    </source>
</evidence>
<dbReference type="OrthoDB" id="9815202at2"/>
<dbReference type="InterPro" id="IPR003661">
    <property type="entry name" value="HisK_dim/P_dom"/>
</dbReference>
<dbReference type="AlphaFoldDB" id="A0A1M7YBT1"/>
<evidence type="ECO:0000256" key="3">
    <source>
        <dbReference type="ARBA" id="ARBA00012438"/>
    </source>
</evidence>
<dbReference type="GO" id="GO:0000155">
    <property type="term" value="F:phosphorelay sensor kinase activity"/>
    <property type="evidence" value="ECO:0007669"/>
    <property type="project" value="InterPro"/>
</dbReference>
<evidence type="ECO:0000256" key="10">
    <source>
        <dbReference type="SAM" id="Phobius"/>
    </source>
</evidence>
<evidence type="ECO:0000259" key="12">
    <source>
        <dbReference type="PROSITE" id="PS50885"/>
    </source>
</evidence>
<dbReference type="EMBL" id="FRFE01000016">
    <property type="protein sequence ID" value="SHO49978.1"/>
    <property type="molecule type" value="Genomic_DNA"/>
</dbReference>
<dbReference type="InterPro" id="IPR003594">
    <property type="entry name" value="HATPase_dom"/>
</dbReference>
<feature type="transmembrane region" description="Helical" evidence="10">
    <location>
        <begin position="198"/>
        <end position="220"/>
    </location>
</feature>
<dbReference type="Gene3D" id="6.10.340.10">
    <property type="match status" value="1"/>
</dbReference>
<dbReference type="EC" id="2.7.13.3" evidence="3"/>
<dbReference type="Gene3D" id="1.10.287.130">
    <property type="match status" value="1"/>
</dbReference>
<dbReference type="Pfam" id="PF00672">
    <property type="entry name" value="HAMP"/>
    <property type="match status" value="1"/>
</dbReference>
<accession>A0A1M7YBT1</accession>
<dbReference type="PANTHER" id="PTHR42878:SF7">
    <property type="entry name" value="SENSOR HISTIDINE KINASE GLRK"/>
    <property type="match status" value="1"/>
</dbReference>
<reference evidence="13 14" key="1">
    <citation type="submission" date="2016-12" db="EMBL/GenBank/DDBJ databases">
        <authorList>
            <person name="Song W.-J."/>
            <person name="Kurnit D.M."/>
        </authorList>
    </citation>
    <scope>NUCLEOTIDE SEQUENCE [LARGE SCALE GENOMIC DNA]</scope>
    <source>
        <strain evidence="13 14">DSM 18488</strain>
    </source>
</reference>
<dbReference type="PANTHER" id="PTHR42878">
    <property type="entry name" value="TWO-COMPONENT HISTIDINE KINASE"/>
    <property type="match status" value="1"/>
</dbReference>
<dbReference type="SUPFAM" id="SSF47384">
    <property type="entry name" value="Homodimeric domain of signal transducing histidine kinase"/>
    <property type="match status" value="1"/>
</dbReference>
<dbReference type="Gene3D" id="3.30.565.10">
    <property type="entry name" value="Histidine kinase-like ATPase, C-terminal domain"/>
    <property type="match status" value="1"/>
</dbReference>
<keyword evidence="10" id="KW-0472">Membrane</keyword>
<feature type="transmembrane region" description="Helical" evidence="10">
    <location>
        <begin position="12"/>
        <end position="33"/>
    </location>
</feature>
<dbReference type="InterPro" id="IPR004358">
    <property type="entry name" value="Sig_transdc_His_kin-like_C"/>
</dbReference>
<comment type="subcellular location">
    <subcellularLocation>
        <location evidence="2">Membrane</location>
    </subcellularLocation>
</comment>
<dbReference type="SUPFAM" id="SSF55874">
    <property type="entry name" value="ATPase domain of HSP90 chaperone/DNA topoisomerase II/histidine kinase"/>
    <property type="match status" value="1"/>
</dbReference>
<keyword evidence="7 13" id="KW-0418">Kinase</keyword>
<keyword evidence="6" id="KW-0547">Nucleotide-binding</keyword>
<keyword evidence="14" id="KW-1185">Reference proteome</keyword>
<dbReference type="InterPro" id="IPR050351">
    <property type="entry name" value="BphY/WalK/GraS-like"/>
</dbReference>
<dbReference type="Pfam" id="PF02518">
    <property type="entry name" value="HATPase_c"/>
    <property type="match status" value="1"/>
</dbReference>
<evidence type="ECO:0000259" key="11">
    <source>
        <dbReference type="PROSITE" id="PS50109"/>
    </source>
</evidence>
<sequence>MQSSIILRHYNIATRIGSVVGVILALMLVLAFVEMRGLDSIRKSLDEIVGQHDKRLQTAQELRFQARHAAVVVRNVLLVSNRKAKDEEVARFEEAATQYNAMLRDLKSQQGLSDEERVILGSISRCSDITFNLWRTITDVDRGISLEDAMQILQAEVRNHQWGLLGDLDQLVQLEKQRAAESMQDALQNHARIKSIMIMINVLAIGAGLFFMAAITASIVGPLSEISRKVDKIAGGDFSTRIDLNQDDEIGQLAGHINRMVEKLDANEDELEEYRYHLEELIELRTGEINEQRERFVSVLIHDLKGPLVPIIGFSKLLMKHENLAPEKIALYAGEIHASTIKFSQVIDQTTRYLKEKRMALSFDKEPFDVKELLHSVAKSTLPALKADRISLKLNGKDVGEYEKNGQPVMFLGDVGKFRTLVENLLGNASKYATSRIEVELASNDQQLQLVVDDDGAGVAEPFRKKIFQEYYQVPGSKDGTGVGLYSVKRTVDHYQGTIIVQTSPFGGARFMVTLPLE</sequence>
<evidence type="ECO:0000313" key="14">
    <source>
        <dbReference type="Proteomes" id="UP000184603"/>
    </source>
</evidence>
<dbReference type="InterPro" id="IPR047347">
    <property type="entry name" value="YvaQ-like_sensor"/>
</dbReference>
<keyword evidence="4" id="KW-0597">Phosphoprotein</keyword>
<dbReference type="CDD" id="cd06225">
    <property type="entry name" value="HAMP"/>
    <property type="match status" value="1"/>
</dbReference>
<dbReference type="RefSeq" id="WP_073614668.1">
    <property type="nucleotide sequence ID" value="NZ_FRFE01000016.1"/>
</dbReference>
<dbReference type="InterPro" id="IPR005467">
    <property type="entry name" value="His_kinase_dom"/>
</dbReference>
<organism evidence="13 14">
    <name type="scientific">Desulfopila aestuarii DSM 18488</name>
    <dbReference type="NCBI Taxonomy" id="1121416"/>
    <lineage>
        <taxon>Bacteria</taxon>
        <taxon>Pseudomonadati</taxon>
        <taxon>Thermodesulfobacteriota</taxon>
        <taxon>Desulfobulbia</taxon>
        <taxon>Desulfobulbales</taxon>
        <taxon>Desulfocapsaceae</taxon>
        <taxon>Desulfopila</taxon>
    </lineage>
</organism>
<feature type="domain" description="HAMP" evidence="12">
    <location>
        <begin position="217"/>
        <end position="269"/>
    </location>
</feature>
<gene>
    <name evidence="13" type="ORF">SAMN02745220_03196</name>
</gene>
<dbReference type="PROSITE" id="PS50885">
    <property type="entry name" value="HAMP"/>
    <property type="match status" value="1"/>
</dbReference>
<dbReference type="CDD" id="cd19411">
    <property type="entry name" value="MCP2201-like_sensor"/>
    <property type="match status" value="1"/>
</dbReference>
<evidence type="ECO:0000256" key="2">
    <source>
        <dbReference type="ARBA" id="ARBA00004370"/>
    </source>
</evidence>
<dbReference type="GO" id="GO:0005524">
    <property type="term" value="F:ATP binding"/>
    <property type="evidence" value="ECO:0007669"/>
    <property type="project" value="UniProtKB-KW"/>
</dbReference>
<dbReference type="Proteomes" id="UP000184603">
    <property type="component" value="Unassembled WGS sequence"/>
</dbReference>
<evidence type="ECO:0000256" key="4">
    <source>
        <dbReference type="ARBA" id="ARBA00022553"/>
    </source>
</evidence>
<dbReference type="PRINTS" id="PR00344">
    <property type="entry name" value="BCTRLSENSOR"/>
</dbReference>
<dbReference type="PROSITE" id="PS50109">
    <property type="entry name" value="HIS_KIN"/>
    <property type="match status" value="1"/>
</dbReference>
<keyword evidence="10" id="KW-1133">Transmembrane helix</keyword>
<evidence type="ECO:0000256" key="6">
    <source>
        <dbReference type="ARBA" id="ARBA00022741"/>
    </source>
</evidence>
<keyword evidence="9" id="KW-0902">Two-component regulatory system</keyword>
<dbReference type="SMART" id="SM00304">
    <property type="entry name" value="HAMP"/>
    <property type="match status" value="1"/>
</dbReference>
<evidence type="ECO:0000256" key="7">
    <source>
        <dbReference type="ARBA" id="ARBA00022777"/>
    </source>
</evidence>
<evidence type="ECO:0000256" key="5">
    <source>
        <dbReference type="ARBA" id="ARBA00022679"/>
    </source>
</evidence>
<keyword evidence="8" id="KW-0067">ATP-binding</keyword>
<feature type="domain" description="Histidine kinase" evidence="11">
    <location>
        <begin position="299"/>
        <end position="518"/>
    </location>
</feature>
<evidence type="ECO:0000256" key="8">
    <source>
        <dbReference type="ARBA" id="ARBA00022840"/>
    </source>
</evidence>
<dbReference type="SUPFAM" id="SSF158472">
    <property type="entry name" value="HAMP domain-like"/>
    <property type="match status" value="1"/>
</dbReference>
<dbReference type="SMART" id="SM00387">
    <property type="entry name" value="HATPase_c"/>
    <property type="match status" value="1"/>
</dbReference>
<comment type="catalytic activity">
    <reaction evidence="1">
        <text>ATP + protein L-histidine = ADP + protein N-phospho-L-histidine.</text>
        <dbReference type="EC" id="2.7.13.3"/>
    </reaction>
</comment>
<dbReference type="GO" id="GO:0007234">
    <property type="term" value="P:osmosensory signaling via phosphorelay pathway"/>
    <property type="evidence" value="ECO:0007669"/>
    <property type="project" value="TreeGrafter"/>
</dbReference>
<dbReference type="CDD" id="cd00082">
    <property type="entry name" value="HisKA"/>
    <property type="match status" value="1"/>
</dbReference>
<dbReference type="STRING" id="1121416.SAMN02745220_03196"/>
<dbReference type="InterPro" id="IPR036097">
    <property type="entry name" value="HisK_dim/P_sf"/>
</dbReference>
<evidence type="ECO:0000256" key="9">
    <source>
        <dbReference type="ARBA" id="ARBA00023012"/>
    </source>
</evidence>
<dbReference type="InterPro" id="IPR024478">
    <property type="entry name" value="HlyB_4HB_MCP"/>
</dbReference>
<dbReference type="GO" id="GO:0016020">
    <property type="term" value="C:membrane"/>
    <property type="evidence" value="ECO:0007669"/>
    <property type="project" value="UniProtKB-SubCell"/>
</dbReference>
<keyword evidence="5" id="KW-0808">Transferase</keyword>
<dbReference type="InterPro" id="IPR036890">
    <property type="entry name" value="HATPase_C_sf"/>
</dbReference>
<protein>
    <recommendedName>
        <fullName evidence="3">histidine kinase</fullName>
        <ecNumber evidence="3">2.7.13.3</ecNumber>
    </recommendedName>
</protein>